<accession>A0A975GIW8</accession>
<proteinExistence type="predicted"/>
<keyword evidence="2" id="KW-1185">Reference proteome</keyword>
<dbReference type="KEGG" id="dli:dnl_52870"/>
<gene>
    <name evidence="1" type="ORF">dnl_52870</name>
</gene>
<dbReference type="EMBL" id="CP061799">
    <property type="protein sequence ID" value="QTA82901.1"/>
    <property type="molecule type" value="Genomic_DNA"/>
</dbReference>
<sequence length="432" mass="49680">MNLLNTSINSLVLKKNSTSDPEEFIRFFDNAVKNDLCNYYAAPILEGVAMHLAYRFCNYIPPENWNPKHPLPEKSKLVCFILSVIENHDFLWENINIIALALKSCAPLVKSSKEISSLFSYYLQLASHRDPEIYKPDIINTDIEFISQNSVRGNIAEGAVLLAVNLLKNNIKFPKLLSAVLLRFATDSHLGVRISILKHLTAYARFDPDKAWSLFHAACPFPDPLLWPFGENFLQDQYNKNFKNVKYHLDQARHQSVAINYKTWGISFGLSYLSGSICAKELSQALLILNHCNTCYEVFNILNIHIKEEDNLLKCVNGLVEILDSARFSKKILDQVKYIFQYLDTDYIDMTTMIAYKFISSFRGCRDSYDLSWFYNWLNRNSEKAPIASAQLCEQLISKIKASPAQCQIWQGKKYSQTLINIINKTKSRHQE</sequence>
<reference evidence="1" key="1">
    <citation type="journal article" date="2021" name="Microb. Physiol.">
        <title>Proteogenomic Insights into the Physiology of Marine, Sulfate-Reducing, Filamentous Desulfonema limicola and Desulfonema magnum.</title>
        <authorList>
            <person name="Schnaars V."/>
            <person name="Wohlbrand L."/>
            <person name="Scheve S."/>
            <person name="Hinrichs C."/>
            <person name="Reinhardt R."/>
            <person name="Rabus R."/>
        </authorList>
    </citation>
    <scope>NUCLEOTIDE SEQUENCE</scope>
    <source>
        <strain evidence="1">5ac10</strain>
    </source>
</reference>
<name>A0A975GIW8_9BACT</name>
<evidence type="ECO:0000313" key="1">
    <source>
        <dbReference type="EMBL" id="QTA82901.1"/>
    </source>
</evidence>
<dbReference type="AlphaFoldDB" id="A0A975GIW8"/>
<organism evidence="1 2">
    <name type="scientific">Desulfonema limicola</name>
    <dbReference type="NCBI Taxonomy" id="45656"/>
    <lineage>
        <taxon>Bacteria</taxon>
        <taxon>Pseudomonadati</taxon>
        <taxon>Thermodesulfobacteriota</taxon>
        <taxon>Desulfobacteria</taxon>
        <taxon>Desulfobacterales</taxon>
        <taxon>Desulfococcaceae</taxon>
        <taxon>Desulfonema</taxon>
    </lineage>
</organism>
<evidence type="ECO:0000313" key="2">
    <source>
        <dbReference type="Proteomes" id="UP000663720"/>
    </source>
</evidence>
<dbReference type="Proteomes" id="UP000663720">
    <property type="component" value="Chromosome"/>
</dbReference>
<protein>
    <submittedName>
        <fullName evidence="1">Uncharacterized protein</fullName>
    </submittedName>
</protein>